<proteinExistence type="predicted"/>
<keyword evidence="2" id="KW-1185">Reference proteome</keyword>
<dbReference type="EMBL" id="SOYY01000003">
    <property type="protein sequence ID" value="KAA0723085.1"/>
    <property type="molecule type" value="Genomic_DNA"/>
</dbReference>
<evidence type="ECO:0000313" key="1">
    <source>
        <dbReference type="EMBL" id="KAA0723085.1"/>
    </source>
</evidence>
<name>A0A5A9PMR5_9TELE</name>
<sequence length="79" mass="8764">MCLMDITRSPAAPCQFTPIHENKKVDGSMSDMLLLFSLDNPNAHNTHVSHSSLPLRPQGLMDWKDPLPLPRQAIGWGAD</sequence>
<dbReference type="AlphaFoldDB" id="A0A5A9PMR5"/>
<protein>
    <submittedName>
        <fullName evidence="1">Uncharacterized protein</fullName>
    </submittedName>
</protein>
<organism evidence="1 2">
    <name type="scientific">Triplophysa tibetana</name>
    <dbReference type="NCBI Taxonomy" id="1572043"/>
    <lineage>
        <taxon>Eukaryota</taxon>
        <taxon>Metazoa</taxon>
        <taxon>Chordata</taxon>
        <taxon>Craniata</taxon>
        <taxon>Vertebrata</taxon>
        <taxon>Euteleostomi</taxon>
        <taxon>Actinopterygii</taxon>
        <taxon>Neopterygii</taxon>
        <taxon>Teleostei</taxon>
        <taxon>Ostariophysi</taxon>
        <taxon>Cypriniformes</taxon>
        <taxon>Nemacheilidae</taxon>
        <taxon>Triplophysa</taxon>
    </lineage>
</organism>
<reference evidence="1 2" key="1">
    <citation type="journal article" date="2019" name="Mol. Ecol. Resour.">
        <title>Chromosome-level genome assembly of Triplophysa tibetana, a fish adapted to the harsh high-altitude environment of the Tibetan Plateau.</title>
        <authorList>
            <person name="Yang X."/>
            <person name="Liu H."/>
            <person name="Ma Z."/>
            <person name="Zou Y."/>
            <person name="Zou M."/>
            <person name="Mao Y."/>
            <person name="Li X."/>
            <person name="Wang H."/>
            <person name="Chen T."/>
            <person name="Wang W."/>
            <person name="Yang R."/>
        </authorList>
    </citation>
    <scope>NUCLEOTIDE SEQUENCE [LARGE SCALE GENOMIC DNA]</scope>
    <source>
        <strain evidence="1">TTIB1903HZAU</strain>
        <tissue evidence="1">Muscle</tissue>
    </source>
</reference>
<gene>
    <name evidence="1" type="ORF">E1301_Tti005204</name>
</gene>
<comment type="caution">
    <text evidence="1">The sequence shown here is derived from an EMBL/GenBank/DDBJ whole genome shotgun (WGS) entry which is preliminary data.</text>
</comment>
<accession>A0A5A9PMR5</accession>
<evidence type="ECO:0000313" key="2">
    <source>
        <dbReference type="Proteomes" id="UP000324632"/>
    </source>
</evidence>
<dbReference type="Proteomes" id="UP000324632">
    <property type="component" value="Chromosome 3"/>
</dbReference>